<comment type="caution">
    <text evidence="1">The sequence shown here is derived from an EMBL/GenBank/DDBJ whole genome shotgun (WGS) entry which is preliminary data.</text>
</comment>
<name>A0ABU6SFR5_9FABA</name>
<reference evidence="1 2" key="1">
    <citation type="journal article" date="2023" name="Plants (Basel)">
        <title>Bridging the Gap: Combining Genomics and Transcriptomics Approaches to Understand Stylosanthes scabra, an Orphan Legume from the Brazilian Caatinga.</title>
        <authorList>
            <person name="Ferreira-Neto J.R.C."/>
            <person name="da Silva M.D."/>
            <person name="Binneck E."/>
            <person name="de Melo N.F."/>
            <person name="da Silva R.H."/>
            <person name="de Melo A.L.T.M."/>
            <person name="Pandolfi V."/>
            <person name="Bustamante F.O."/>
            <person name="Brasileiro-Vidal A.C."/>
            <person name="Benko-Iseppon A.M."/>
        </authorList>
    </citation>
    <scope>NUCLEOTIDE SEQUENCE [LARGE SCALE GENOMIC DNA]</scope>
    <source>
        <tissue evidence="1">Leaves</tissue>
    </source>
</reference>
<evidence type="ECO:0000313" key="1">
    <source>
        <dbReference type="EMBL" id="MED6134914.1"/>
    </source>
</evidence>
<gene>
    <name evidence="1" type="ORF">PIB30_041398</name>
</gene>
<evidence type="ECO:0000313" key="2">
    <source>
        <dbReference type="Proteomes" id="UP001341840"/>
    </source>
</evidence>
<dbReference type="EMBL" id="JASCZI010060644">
    <property type="protein sequence ID" value="MED6134914.1"/>
    <property type="molecule type" value="Genomic_DNA"/>
</dbReference>
<protein>
    <submittedName>
        <fullName evidence="1">Uncharacterized protein</fullName>
    </submittedName>
</protein>
<proteinExistence type="predicted"/>
<dbReference type="Proteomes" id="UP001341840">
    <property type="component" value="Unassembled WGS sequence"/>
</dbReference>
<sequence>MVSKGTRCCGIFQAKGVRPFRFQAAWATHLEYRLVVQQRVLQMLWTIFGKFKWDPLNLILSTDPELFKGEALSFFRDLFCNTDTVDLRSLEGIHCLALSEEGRINLSKEVFFGEVESAVRSLNSFKAPGADGFQAFFYKEY</sequence>
<organism evidence="1 2">
    <name type="scientific">Stylosanthes scabra</name>
    <dbReference type="NCBI Taxonomy" id="79078"/>
    <lineage>
        <taxon>Eukaryota</taxon>
        <taxon>Viridiplantae</taxon>
        <taxon>Streptophyta</taxon>
        <taxon>Embryophyta</taxon>
        <taxon>Tracheophyta</taxon>
        <taxon>Spermatophyta</taxon>
        <taxon>Magnoliopsida</taxon>
        <taxon>eudicotyledons</taxon>
        <taxon>Gunneridae</taxon>
        <taxon>Pentapetalae</taxon>
        <taxon>rosids</taxon>
        <taxon>fabids</taxon>
        <taxon>Fabales</taxon>
        <taxon>Fabaceae</taxon>
        <taxon>Papilionoideae</taxon>
        <taxon>50 kb inversion clade</taxon>
        <taxon>dalbergioids sensu lato</taxon>
        <taxon>Dalbergieae</taxon>
        <taxon>Pterocarpus clade</taxon>
        <taxon>Stylosanthes</taxon>
    </lineage>
</organism>
<keyword evidence="2" id="KW-1185">Reference proteome</keyword>
<accession>A0ABU6SFR5</accession>